<sequence>MNSNKEYPIHISPEILELLGPSLYTNIYYILAELIANSYDADAENVWLDLSGDSIIIEDDGHGMTYAETVNKYLEVAKSTRNTEAESKSRKFQRPKMGRKGIGKLAALAVSTEVNVKTKSNGELSGFVLTRNVPKDRNLHPIPESEITFSNISESGTRIEMLNSEFKLPATTITVKNNLAKFFPQLSSNPKNPFVLHIRGKDGINKKLDNFVDSLATSLDSLLLLGEDKYAILDKFEKTAPKYAKDNLKKEPPRTLSYNINNNQGEQENRELKIEGWIGTYHTTRGLKAKESSDFPDNFLAIYSNGKLGQFNILNEIGQNRLNEVYVVGQLYVDEFEETNLPDMALSNRQGYKTDDIRFQIFLAEAKKLLTQVLQLKEKAIKAKNKKSEKSKKEKKIKEEELLSKKVETSIEYMEKVIQTQSFNKKDAEKIFTDLGIKKIATDQDSRKILISHTRSDQQLNNVLYGLLLLNGFSPDEIIYTSDPSYNSVVPYGLDVFEYLREFFIKSYSKKEIYVLYVYSDNSSKRPGVLQEIGAGWVVKTKHGIIKAGKTNPEPPLNISITYPSIYLDKKDNRVFTTENHFRVLYALIDSICSMFNKEIKSFEENRDYFENNNGAIIDESSFDCKINSEEIIL</sequence>
<feature type="coiled-coil region" evidence="1">
    <location>
        <begin position="366"/>
        <end position="403"/>
    </location>
</feature>
<dbReference type="SUPFAM" id="SSF55874">
    <property type="entry name" value="ATPase domain of HSP90 chaperone/DNA topoisomerase II/histidine kinase"/>
    <property type="match status" value="1"/>
</dbReference>
<dbReference type="EMBL" id="AEWZ01000001">
    <property type="protein sequence ID" value="EGC25550.1"/>
    <property type="molecule type" value="Genomic_DNA"/>
</dbReference>
<evidence type="ECO:0008006" key="4">
    <source>
        <dbReference type="Google" id="ProtNLM"/>
    </source>
</evidence>
<gene>
    <name evidence="2" type="ORF">HMPREF9390_0017</name>
</gene>
<dbReference type="GeneID" id="48426145"/>
<organism evidence="2 3">
    <name type="scientific">Streptococcus sanguinis SK405</name>
    <dbReference type="NCBI Taxonomy" id="888817"/>
    <lineage>
        <taxon>Bacteria</taxon>
        <taxon>Bacillati</taxon>
        <taxon>Bacillota</taxon>
        <taxon>Bacilli</taxon>
        <taxon>Lactobacillales</taxon>
        <taxon>Streptococcaceae</taxon>
        <taxon>Streptococcus</taxon>
    </lineage>
</organism>
<name>A0ABC9PF72_STRSA</name>
<dbReference type="Pfam" id="PF13589">
    <property type="entry name" value="HATPase_c_3"/>
    <property type="match status" value="1"/>
</dbReference>
<dbReference type="AlphaFoldDB" id="A0ABC9PF72"/>
<evidence type="ECO:0000313" key="3">
    <source>
        <dbReference type="Proteomes" id="UP000003857"/>
    </source>
</evidence>
<reference evidence="2 3" key="1">
    <citation type="submission" date="2011-01" db="EMBL/GenBank/DDBJ databases">
        <authorList>
            <person name="Muzny D."/>
            <person name="Qin X."/>
            <person name="Buhay C."/>
            <person name="Dugan-Rocha S."/>
            <person name="Ding Y."/>
            <person name="Chen G."/>
            <person name="Hawes A."/>
            <person name="Holder M."/>
            <person name="Jhangiani S."/>
            <person name="Johnson A."/>
            <person name="Khan Z."/>
            <person name="Li Z."/>
            <person name="Liu W."/>
            <person name="Liu X."/>
            <person name="Perez L."/>
            <person name="Shen H."/>
            <person name="Wang Q."/>
            <person name="Watt J."/>
            <person name="Xi L."/>
            <person name="Xin Y."/>
            <person name="Zhou J."/>
            <person name="Deng J."/>
            <person name="Jiang H."/>
            <person name="Liu Y."/>
            <person name="Qu J."/>
            <person name="Song X.-Z."/>
            <person name="Zhang L."/>
            <person name="Villasana D."/>
            <person name="Johnson A."/>
            <person name="Liu J."/>
            <person name="Liyanage D."/>
            <person name="Lorensuhewa L."/>
            <person name="Robinson T."/>
            <person name="Song A."/>
            <person name="Song B.-B."/>
            <person name="Dinh H."/>
            <person name="Thornton R."/>
            <person name="Coyle M."/>
            <person name="Francisco L."/>
            <person name="Jackson L."/>
            <person name="Javaid M."/>
            <person name="Korchina V."/>
            <person name="Kovar C."/>
            <person name="Mata R."/>
            <person name="Mathew T."/>
            <person name="Ngo R."/>
            <person name="Nguyen L."/>
            <person name="Nguyen N."/>
            <person name="Okwuonu G."/>
            <person name="Ongeri F."/>
            <person name="Pham C."/>
            <person name="Simmons D."/>
            <person name="Wilczek-Boney K."/>
            <person name="Hale W."/>
            <person name="Jakkamsetti A."/>
            <person name="Pham P."/>
            <person name="Ruth R."/>
            <person name="San Lucas F."/>
            <person name="Warren J."/>
            <person name="Zhang J."/>
            <person name="Zhao Z."/>
            <person name="Zhou C."/>
            <person name="Zhu D."/>
            <person name="Lee S."/>
            <person name="Bess C."/>
            <person name="Blankenburg K."/>
            <person name="Forbes L."/>
            <person name="Fu Q."/>
            <person name="Gubbala S."/>
            <person name="Hirani K."/>
            <person name="Jayaseelan J.C."/>
            <person name="Lara F."/>
            <person name="Munidasa M."/>
            <person name="Palculict T."/>
            <person name="Patil S."/>
            <person name="Pu L.-L."/>
            <person name="Saada N."/>
            <person name="Tang L."/>
            <person name="Weissenberger G."/>
            <person name="Zhu Y."/>
            <person name="Hemphill L."/>
            <person name="Shang Y."/>
            <person name="Youmans B."/>
            <person name="Ayvaz T."/>
            <person name="Ross M."/>
            <person name="Santibanez J."/>
            <person name="Aqrawi P."/>
            <person name="Gross S."/>
            <person name="Joshi V."/>
            <person name="Fowler G."/>
            <person name="Nazareth L."/>
            <person name="Reid J."/>
            <person name="Worley K."/>
            <person name="Petrosino J."/>
            <person name="Highlander S."/>
            <person name="Gibbs R."/>
        </authorList>
    </citation>
    <scope>NUCLEOTIDE SEQUENCE [LARGE SCALE GENOMIC DNA]</scope>
    <source>
        <strain evidence="2 3">SK405</strain>
    </source>
</reference>
<evidence type="ECO:0000313" key="2">
    <source>
        <dbReference type="EMBL" id="EGC25550.1"/>
    </source>
</evidence>
<proteinExistence type="predicted"/>
<keyword evidence="1" id="KW-0175">Coiled coil</keyword>
<comment type="caution">
    <text evidence="2">The sequence shown here is derived from an EMBL/GenBank/DDBJ whole genome shotgun (WGS) entry which is preliminary data.</text>
</comment>
<dbReference type="RefSeq" id="WP_002899697.1">
    <property type="nucleotide sequence ID" value="NZ_GL872311.1"/>
</dbReference>
<accession>A0ABC9PF72</accession>
<dbReference type="Proteomes" id="UP000003857">
    <property type="component" value="Unassembled WGS sequence"/>
</dbReference>
<dbReference type="Gene3D" id="3.30.565.10">
    <property type="entry name" value="Histidine kinase-like ATPase, C-terminal domain"/>
    <property type="match status" value="1"/>
</dbReference>
<dbReference type="InterPro" id="IPR036890">
    <property type="entry name" value="HATPase_C_sf"/>
</dbReference>
<protein>
    <recommendedName>
        <fullName evidence="4">ATP-binding protein</fullName>
    </recommendedName>
</protein>
<evidence type="ECO:0000256" key="1">
    <source>
        <dbReference type="SAM" id="Coils"/>
    </source>
</evidence>